<gene>
    <name evidence="1" type="ORF">DERF_014126</name>
</gene>
<organism evidence="1 2">
    <name type="scientific">Dermatophagoides farinae</name>
    <name type="common">American house dust mite</name>
    <dbReference type="NCBI Taxonomy" id="6954"/>
    <lineage>
        <taxon>Eukaryota</taxon>
        <taxon>Metazoa</taxon>
        <taxon>Ecdysozoa</taxon>
        <taxon>Arthropoda</taxon>
        <taxon>Chelicerata</taxon>
        <taxon>Arachnida</taxon>
        <taxon>Acari</taxon>
        <taxon>Acariformes</taxon>
        <taxon>Sarcoptiformes</taxon>
        <taxon>Astigmata</taxon>
        <taxon>Psoroptidia</taxon>
        <taxon>Analgoidea</taxon>
        <taxon>Pyroglyphidae</taxon>
        <taxon>Dermatophagoidinae</taxon>
        <taxon>Dermatophagoides</taxon>
    </lineage>
</organism>
<sequence length="89" mass="10001">MLLYLESCSMIATTTIKKRIAKISSSSSSSSGNSISVAIFISVSYYVYGLNSNTKKNQLVSFFMILQLMILYDGKEIFTETNDTCWNEE</sequence>
<dbReference type="EMBL" id="ASGP02000008">
    <property type="protein sequence ID" value="KAH9493373.1"/>
    <property type="molecule type" value="Genomic_DNA"/>
</dbReference>
<comment type="caution">
    <text evidence="1">The sequence shown here is derived from an EMBL/GenBank/DDBJ whole genome shotgun (WGS) entry which is preliminary data.</text>
</comment>
<accession>A0A922HMA5</accession>
<keyword evidence="2" id="KW-1185">Reference proteome</keyword>
<evidence type="ECO:0000313" key="1">
    <source>
        <dbReference type="EMBL" id="KAH9493373.1"/>
    </source>
</evidence>
<evidence type="ECO:0000313" key="2">
    <source>
        <dbReference type="Proteomes" id="UP000790347"/>
    </source>
</evidence>
<dbReference type="Proteomes" id="UP000790347">
    <property type="component" value="Unassembled WGS sequence"/>
</dbReference>
<name>A0A922HMA5_DERFA</name>
<reference evidence="1" key="2">
    <citation type="journal article" date="2022" name="Res Sq">
        <title>Comparative Genomics Reveals Insights into the Divergent Evolution of Astigmatic Mites and Household Pest Adaptations.</title>
        <authorList>
            <person name="Xiong Q."/>
            <person name="Wan A.T.-Y."/>
            <person name="Liu X.-Y."/>
            <person name="Fung C.S.-H."/>
            <person name="Xiao X."/>
            <person name="Malainual N."/>
            <person name="Hou J."/>
            <person name="Wang L."/>
            <person name="Wang M."/>
            <person name="Yang K."/>
            <person name="Cui Y."/>
            <person name="Leung E."/>
            <person name="Nong W."/>
            <person name="Shin S.-K."/>
            <person name="Au S."/>
            <person name="Jeong K.Y."/>
            <person name="Chew F.T."/>
            <person name="Hui J."/>
            <person name="Leung T.F."/>
            <person name="Tungtrongchitr A."/>
            <person name="Zhong N."/>
            <person name="Liu Z."/>
            <person name="Tsui S."/>
        </authorList>
    </citation>
    <scope>NUCLEOTIDE SEQUENCE</scope>
    <source>
        <strain evidence="1">Derf</strain>
        <tissue evidence="1">Whole organism</tissue>
    </source>
</reference>
<reference evidence="1" key="1">
    <citation type="submission" date="2013-05" db="EMBL/GenBank/DDBJ databases">
        <authorList>
            <person name="Yim A.K.Y."/>
            <person name="Chan T.F."/>
            <person name="Ji K.M."/>
            <person name="Liu X.Y."/>
            <person name="Zhou J.W."/>
            <person name="Li R.Q."/>
            <person name="Yang K.Y."/>
            <person name="Li J."/>
            <person name="Li M."/>
            <person name="Law P.T.W."/>
            <person name="Wu Y.L."/>
            <person name="Cai Z.L."/>
            <person name="Qin H."/>
            <person name="Bao Y."/>
            <person name="Leung R.K.K."/>
            <person name="Ng P.K.S."/>
            <person name="Zou J."/>
            <person name="Zhong X.J."/>
            <person name="Ran P.X."/>
            <person name="Zhong N.S."/>
            <person name="Liu Z.G."/>
            <person name="Tsui S.K.W."/>
        </authorList>
    </citation>
    <scope>NUCLEOTIDE SEQUENCE</scope>
    <source>
        <strain evidence="1">Derf</strain>
        <tissue evidence="1">Whole organism</tissue>
    </source>
</reference>
<proteinExistence type="predicted"/>
<protein>
    <submittedName>
        <fullName evidence="1">Uncharacterized protein</fullName>
    </submittedName>
</protein>
<dbReference type="AlphaFoldDB" id="A0A922HMA5"/>